<gene>
    <name evidence="1" type="ORF">H9632_08120</name>
</gene>
<comment type="caution">
    <text evidence="1">The sequence shown here is derived from an EMBL/GenBank/DDBJ whole genome shotgun (WGS) entry which is preliminary data.</text>
</comment>
<dbReference type="Proteomes" id="UP000600565">
    <property type="component" value="Unassembled WGS sequence"/>
</dbReference>
<accession>A0ABR8XM70</accession>
<proteinExistence type="predicted"/>
<evidence type="ECO:0000313" key="2">
    <source>
        <dbReference type="Proteomes" id="UP000600565"/>
    </source>
</evidence>
<organism evidence="1 2">
    <name type="scientific">Solibacillus merdavium</name>
    <dbReference type="NCBI Taxonomy" id="2762218"/>
    <lineage>
        <taxon>Bacteria</taxon>
        <taxon>Bacillati</taxon>
        <taxon>Bacillota</taxon>
        <taxon>Bacilli</taxon>
        <taxon>Bacillales</taxon>
        <taxon>Caryophanaceae</taxon>
        <taxon>Solibacillus</taxon>
    </lineage>
</organism>
<protein>
    <submittedName>
        <fullName evidence="1">Uncharacterized protein</fullName>
    </submittedName>
</protein>
<keyword evidence="2" id="KW-1185">Reference proteome</keyword>
<evidence type="ECO:0000313" key="1">
    <source>
        <dbReference type="EMBL" id="MBD8033030.1"/>
    </source>
</evidence>
<dbReference type="EMBL" id="JACSPW010000006">
    <property type="protein sequence ID" value="MBD8033030.1"/>
    <property type="molecule type" value="Genomic_DNA"/>
</dbReference>
<name>A0ABR8XM70_9BACL</name>
<reference evidence="1 2" key="1">
    <citation type="submission" date="2020-08" db="EMBL/GenBank/DDBJ databases">
        <title>A Genomic Blueprint of the Chicken Gut Microbiome.</title>
        <authorList>
            <person name="Gilroy R."/>
            <person name="Ravi A."/>
            <person name="Getino M."/>
            <person name="Pursley I."/>
            <person name="Horton D.L."/>
            <person name="Alikhan N.-F."/>
            <person name="Baker D."/>
            <person name="Gharbi K."/>
            <person name="Hall N."/>
            <person name="Watson M."/>
            <person name="Adriaenssens E.M."/>
            <person name="Foster-Nyarko E."/>
            <person name="Jarju S."/>
            <person name="Secka A."/>
            <person name="Antonio M."/>
            <person name="Oren A."/>
            <person name="Chaudhuri R."/>
            <person name="La Ragione R.M."/>
            <person name="Hildebrand F."/>
            <person name="Pallen M.J."/>
        </authorList>
    </citation>
    <scope>NUCLEOTIDE SEQUENCE [LARGE SCALE GENOMIC DNA]</scope>
    <source>
        <strain evidence="1 2">Sa1YVA6</strain>
    </source>
</reference>
<sequence length="89" mass="10009">MSTALLSNLNDEKVIAFEIEKQAQLRFEGINSYLGVTIKPVNPAPNIEESEKDMLTETGRNAIRELTKALSVKQLIQMLKSLSIRISNY</sequence>